<gene>
    <name evidence="1" type="ORF">L207DRAFT_520582</name>
</gene>
<dbReference type="EMBL" id="KZ613970">
    <property type="protein sequence ID" value="PMD29938.1"/>
    <property type="molecule type" value="Genomic_DNA"/>
</dbReference>
<dbReference type="PANTHER" id="PTHR39596">
    <property type="match status" value="1"/>
</dbReference>
<evidence type="ECO:0000313" key="1">
    <source>
        <dbReference type="EMBL" id="PMD29938.1"/>
    </source>
</evidence>
<reference evidence="1 2" key="1">
    <citation type="submission" date="2016-04" db="EMBL/GenBank/DDBJ databases">
        <title>A degradative enzymes factory behind the ericoid mycorrhizal symbiosis.</title>
        <authorList>
            <consortium name="DOE Joint Genome Institute"/>
            <person name="Martino E."/>
            <person name="Morin E."/>
            <person name="Grelet G."/>
            <person name="Kuo A."/>
            <person name="Kohler A."/>
            <person name="Daghino S."/>
            <person name="Barry K."/>
            <person name="Choi C."/>
            <person name="Cichocki N."/>
            <person name="Clum A."/>
            <person name="Copeland A."/>
            <person name="Hainaut M."/>
            <person name="Haridas S."/>
            <person name="Labutti K."/>
            <person name="Lindquist E."/>
            <person name="Lipzen A."/>
            <person name="Khouja H.-R."/>
            <person name="Murat C."/>
            <person name="Ohm R."/>
            <person name="Olson A."/>
            <person name="Spatafora J."/>
            <person name="Veneault-Fourrey C."/>
            <person name="Henrissat B."/>
            <person name="Grigoriev I."/>
            <person name="Martin F."/>
            <person name="Perotto S."/>
        </authorList>
    </citation>
    <scope>NUCLEOTIDE SEQUENCE [LARGE SCALE GENOMIC DNA]</scope>
    <source>
        <strain evidence="1 2">F</strain>
    </source>
</reference>
<sequence>MEHIAQPARNSPFPHVQVPYLCGQLSPFSPSEYLKWQANPSAWFASCRDDALDDFAAKIQNHLYFGLLSAFLCTKVEHASFLRTNDDGQQCIDSVQVQNTLRTWQNDPTSWSSTTPTFRSRQTTEAYKKACENPNRNALRAFKQARQEDAWPMLRQTWSVVSDLVDYLLTSEFDSKADLWSQPAYGVFFSVDILLDQLYLALYHSDPRFRDPLRRSLAAHFPPLRNSMRKSGRCPSLPWRLQMSATDCYRLLFLPTHSPPQDHDSCTSQRCNSFASPKTQHRDDCGGCPSIESNLKTVLQCISEDSIPLVRCEEDEQGNVTIEIVKGNLLSDYTAISHVWTGGLGNVIENSLPQCQLQYLLRAVTNLPPAPQFSIIDPSNDPWQDLRAWFLSRIPSRIKHALNQASWKAPRRQALFWIDSLCIPNNKEHTSISDANREEIESSKAKAINSMAQLYAGAEKVLVLDPEIRELPSELVSDDNELLALYIRTSPWMARSWPLQEGALAQNLYFQLKDRSLLLEDSHYDLIGLRSLKMLQYYKEYEAMSKTDADWRDPYSRFVSVWNGLVNRTTTQADDLPAILAAMMDCSAGEVLEFTPQERMRALLKEESSLPLVLFYQPTSLVDGHWTPKIPGSDERQTLIHPMYGSFKVTERGLVLEDVYETFGFVLDAAPDDDVFAFLIKGVENKYWRYVISQEAGTVPSGQQRAAQTFFLLSNLCATDGSNYHGARFAIVQEESEELTIQHEAPVLYNCFDDVVTPRGSERIYTNCKEVARLGKRGFDLILDIGTCILAVPSRYKRYAKQEL</sequence>
<dbReference type="AlphaFoldDB" id="A0A2J6QUJ6"/>
<proteinExistence type="predicted"/>
<dbReference type="PANTHER" id="PTHR39596:SF3">
    <property type="entry name" value="HETEROKARYON INCOMPATIBILITY DOMAIN-CONTAINING PROTEIN"/>
    <property type="match status" value="1"/>
</dbReference>
<evidence type="ECO:0000313" key="2">
    <source>
        <dbReference type="Proteomes" id="UP000235786"/>
    </source>
</evidence>
<name>A0A2J6QUJ6_HYAVF</name>
<dbReference type="Proteomes" id="UP000235786">
    <property type="component" value="Unassembled WGS sequence"/>
</dbReference>
<accession>A0A2J6QUJ6</accession>
<evidence type="ECO:0008006" key="3">
    <source>
        <dbReference type="Google" id="ProtNLM"/>
    </source>
</evidence>
<dbReference type="OrthoDB" id="5398779at2759"/>
<keyword evidence="2" id="KW-1185">Reference proteome</keyword>
<protein>
    <recommendedName>
        <fullName evidence="3">Heterokaryon incompatibility domain-containing protein</fullName>
    </recommendedName>
</protein>
<organism evidence="1 2">
    <name type="scientific">Hyaloscypha variabilis (strain UAMH 11265 / GT02V1 / F)</name>
    <name type="common">Meliniomyces variabilis</name>
    <dbReference type="NCBI Taxonomy" id="1149755"/>
    <lineage>
        <taxon>Eukaryota</taxon>
        <taxon>Fungi</taxon>
        <taxon>Dikarya</taxon>
        <taxon>Ascomycota</taxon>
        <taxon>Pezizomycotina</taxon>
        <taxon>Leotiomycetes</taxon>
        <taxon>Helotiales</taxon>
        <taxon>Hyaloscyphaceae</taxon>
        <taxon>Hyaloscypha</taxon>
        <taxon>Hyaloscypha variabilis</taxon>
    </lineage>
</organism>